<evidence type="ECO:0000313" key="2">
    <source>
        <dbReference type="Proteomes" id="UP001160390"/>
    </source>
</evidence>
<comment type="caution">
    <text evidence="1">The sequence shown here is derived from an EMBL/GenBank/DDBJ whole genome shotgun (WGS) entry which is preliminary data.</text>
</comment>
<gene>
    <name evidence="1" type="ORF">CCHLO57077_00014430</name>
</gene>
<accession>A0AA35MHM8</accession>
<dbReference type="AlphaFoldDB" id="A0AA35MHM8"/>
<dbReference type="EMBL" id="CABFNP030001291">
    <property type="protein sequence ID" value="CAI6097328.1"/>
    <property type="molecule type" value="Genomic_DNA"/>
</dbReference>
<keyword evidence="2" id="KW-1185">Reference proteome</keyword>
<sequence>MQRGGTGANFWALNGPHHCPGTASTSKLVLRQAGRILAPSESPPEGFLFGKELEFAQLQKDGNGGQELRLAGKPAYLNSSPVGKCLYERYGFETVRLRWLTEAITTHHMLTEVSSRCDDDRDRHCVPGDLPTCMKQMGPPLLAGPCNILDPHQKVNSRARSHERSLQSDEKTLGSHTCESRQVCLINEPKKRMLSLTLRMQSQVTRPLSPFSARCRILMTDCGPGNLAGKATGSLNHRSMEIFKE</sequence>
<organism evidence="1 2">
    <name type="scientific">Clonostachys chloroleuca</name>
    <dbReference type="NCBI Taxonomy" id="1926264"/>
    <lineage>
        <taxon>Eukaryota</taxon>
        <taxon>Fungi</taxon>
        <taxon>Dikarya</taxon>
        <taxon>Ascomycota</taxon>
        <taxon>Pezizomycotina</taxon>
        <taxon>Sordariomycetes</taxon>
        <taxon>Hypocreomycetidae</taxon>
        <taxon>Hypocreales</taxon>
        <taxon>Bionectriaceae</taxon>
        <taxon>Clonostachys</taxon>
    </lineage>
</organism>
<proteinExistence type="predicted"/>
<evidence type="ECO:0000313" key="1">
    <source>
        <dbReference type="EMBL" id="CAI6097328.1"/>
    </source>
</evidence>
<protein>
    <submittedName>
        <fullName evidence="1">Uncharacterized protein</fullName>
    </submittedName>
</protein>
<dbReference type="Proteomes" id="UP001160390">
    <property type="component" value="Unassembled WGS sequence"/>
</dbReference>
<reference evidence="1" key="1">
    <citation type="submission" date="2023-01" db="EMBL/GenBank/DDBJ databases">
        <authorList>
            <person name="Piombo E."/>
        </authorList>
    </citation>
    <scope>NUCLEOTIDE SEQUENCE</scope>
</reference>
<name>A0AA35MHM8_9HYPO</name>